<sequence>MNHSDSVTGRDHTYLLSFHISTRQKVFHLVSCNSKVGINNTVLVPVYKLHPSLIFTQFKILSFISFFLISFFSSLEKTRSQFLNLERKTMQSTTLSGNYGFPLCISGIAQQLSLSKEMADHDKRRKVVKRRRRSYESRSHGEEELGVERYNELWLQEMRESEDVRDLVALLQDLESWSFSSHTAKAA</sequence>
<dbReference type="EMBL" id="JADBGQ010000002">
    <property type="protein sequence ID" value="KAG5408928.1"/>
    <property type="molecule type" value="Genomic_DNA"/>
</dbReference>
<comment type="caution">
    <text evidence="2">The sequence shown here is derived from an EMBL/GenBank/DDBJ whole genome shotgun (WGS) entry which is preliminary data.</text>
</comment>
<keyword evidence="1" id="KW-0472">Membrane</keyword>
<gene>
    <name evidence="2" type="primary">A02p011880.1_BraROA</name>
    <name evidence="2" type="ORF">IGI04_005247</name>
</gene>
<keyword evidence="1" id="KW-0812">Transmembrane</keyword>
<keyword evidence="1" id="KW-1133">Transmembrane helix</keyword>
<proteinExistence type="predicted"/>
<evidence type="ECO:0000313" key="3">
    <source>
        <dbReference type="Proteomes" id="UP000823674"/>
    </source>
</evidence>
<reference evidence="2 3" key="1">
    <citation type="submission" date="2021-03" db="EMBL/GenBank/DDBJ databases">
        <authorList>
            <person name="King G.J."/>
            <person name="Bancroft I."/>
            <person name="Baten A."/>
            <person name="Bloomfield J."/>
            <person name="Borpatragohain P."/>
            <person name="He Z."/>
            <person name="Irish N."/>
            <person name="Irwin J."/>
            <person name="Liu K."/>
            <person name="Mauleon R.P."/>
            <person name="Moore J."/>
            <person name="Morris R."/>
            <person name="Ostergaard L."/>
            <person name="Wang B."/>
            <person name="Wells R."/>
        </authorList>
    </citation>
    <scope>NUCLEOTIDE SEQUENCE [LARGE SCALE GENOMIC DNA]</scope>
    <source>
        <strain evidence="2">R-o-18</strain>
        <tissue evidence="2">Leaf</tissue>
    </source>
</reference>
<protein>
    <submittedName>
        <fullName evidence="2">Uncharacterized protein</fullName>
    </submittedName>
</protein>
<feature type="transmembrane region" description="Helical" evidence="1">
    <location>
        <begin position="53"/>
        <end position="72"/>
    </location>
</feature>
<keyword evidence="3" id="KW-1185">Reference proteome</keyword>
<name>A0ABQ7NE26_BRACM</name>
<evidence type="ECO:0000256" key="1">
    <source>
        <dbReference type="SAM" id="Phobius"/>
    </source>
</evidence>
<organism evidence="2 3">
    <name type="scientific">Brassica rapa subsp. trilocularis</name>
    <dbReference type="NCBI Taxonomy" id="1813537"/>
    <lineage>
        <taxon>Eukaryota</taxon>
        <taxon>Viridiplantae</taxon>
        <taxon>Streptophyta</taxon>
        <taxon>Embryophyta</taxon>
        <taxon>Tracheophyta</taxon>
        <taxon>Spermatophyta</taxon>
        <taxon>Magnoliopsida</taxon>
        <taxon>eudicotyledons</taxon>
        <taxon>Gunneridae</taxon>
        <taxon>Pentapetalae</taxon>
        <taxon>rosids</taxon>
        <taxon>malvids</taxon>
        <taxon>Brassicales</taxon>
        <taxon>Brassicaceae</taxon>
        <taxon>Brassiceae</taxon>
        <taxon>Brassica</taxon>
    </lineage>
</organism>
<evidence type="ECO:0000313" key="2">
    <source>
        <dbReference type="EMBL" id="KAG5408928.1"/>
    </source>
</evidence>
<dbReference type="Proteomes" id="UP000823674">
    <property type="component" value="Chromosome A02"/>
</dbReference>
<accession>A0ABQ7NE26</accession>